<evidence type="ECO:0000313" key="2">
    <source>
        <dbReference type="EMBL" id="KIL59736.1"/>
    </source>
</evidence>
<keyword evidence="3" id="KW-1185">Reference proteome</keyword>
<gene>
    <name evidence="2" type="ORF">M378DRAFT_168875</name>
</gene>
<evidence type="ECO:0000313" key="3">
    <source>
        <dbReference type="Proteomes" id="UP000054549"/>
    </source>
</evidence>
<dbReference type="Proteomes" id="UP000054549">
    <property type="component" value="Unassembled WGS sequence"/>
</dbReference>
<sequence length="105" mass="11465">MVQGIIATRNGVGTNDRPWARMVGAVTVVVVIVMRNRCSMDRENGESYNSNKGAEGTHSDSTLTKERLRVGGLAIYPIANSGLASGVFVRWRRPKETKRGCLRGC</sequence>
<dbReference type="AlphaFoldDB" id="A0A0C2WSK4"/>
<proteinExistence type="predicted"/>
<dbReference type="HOGENOM" id="CLU_2235917_0_0_1"/>
<dbReference type="EMBL" id="KN818310">
    <property type="protein sequence ID" value="KIL59736.1"/>
    <property type="molecule type" value="Genomic_DNA"/>
</dbReference>
<evidence type="ECO:0000256" key="1">
    <source>
        <dbReference type="SAM" id="MobiDB-lite"/>
    </source>
</evidence>
<name>A0A0C2WSK4_AMAMK</name>
<accession>A0A0C2WSK4</accession>
<organism evidence="2 3">
    <name type="scientific">Amanita muscaria (strain Koide BX008)</name>
    <dbReference type="NCBI Taxonomy" id="946122"/>
    <lineage>
        <taxon>Eukaryota</taxon>
        <taxon>Fungi</taxon>
        <taxon>Dikarya</taxon>
        <taxon>Basidiomycota</taxon>
        <taxon>Agaricomycotina</taxon>
        <taxon>Agaricomycetes</taxon>
        <taxon>Agaricomycetidae</taxon>
        <taxon>Agaricales</taxon>
        <taxon>Pluteineae</taxon>
        <taxon>Amanitaceae</taxon>
        <taxon>Amanita</taxon>
    </lineage>
</organism>
<feature type="region of interest" description="Disordered" evidence="1">
    <location>
        <begin position="42"/>
        <end position="63"/>
    </location>
</feature>
<dbReference type="InParanoid" id="A0A0C2WSK4"/>
<reference evidence="2 3" key="1">
    <citation type="submission" date="2014-04" db="EMBL/GenBank/DDBJ databases">
        <title>Evolutionary Origins and Diversification of the Mycorrhizal Mutualists.</title>
        <authorList>
            <consortium name="DOE Joint Genome Institute"/>
            <consortium name="Mycorrhizal Genomics Consortium"/>
            <person name="Kohler A."/>
            <person name="Kuo A."/>
            <person name="Nagy L.G."/>
            <person name="Floudas D."/>
            <person name="Copeland A."/>
            <person name="Barry K.W."/>
            <person name="Cichocki N."/>
            <person name="Veneault-Fourrey C."/>
            <person name="LaButti K."/>
            <person name="Lindquist E.A."/>
            <person name="Lipzen A."/>
            <person name="Lundell T."/>
            <person name="Morin E."/>
            <person name="Murat C."/>
            <person name="Riley R."/>
            <person name="Ohm R."/>
            <person name="Sun H."/>
            <person name="Tunlid A."/>
            <person name="Henrissat B."/>
            <person name="Grigoriev I.V."/>
            <person name="Hibbett D.S."/>
            <person name="Martin F."/>
        </authorList>
    </citation>
    <scope>NUCLEOTIDE SEQUENCE [LARGE SCALE GENOMIC DNA]</scope>
    <source>
        <strain evidence="2 3">Koide BX008</strain>
    </source>
</reference>
<protein>
    <submittedName>
        <fullName evidence="2">Uncharacterized protein</fullName>
    </submittedName>
</protein>